<comment type="caution">
    <text evidence="2">The sequence shown here is derived from an EMBL/GenBank/DDBJ whole genome shotgun (WGS) entry which is preliminary data.</text>
</comment>
<feature type="compositionally biased region" description="Basic and acidic residues" evidence="1">
    <location>
        <begin position="21"/>
        <end position="32"/>
    </location>
</feature>
<accession>A0AA40G5U4</accession>
<reference evidence="2" key="1">
    <citation type="submission" date="2021-10" db="EMBL/GenBank/DDBJ databases">
        <title>Melipona bicolor Genome sequencing and assembly.</title>
        <authorList>
            <person name="Araujo N.S."/>
            <person name="Arias M.C."/>
        </authorList>
    </citation>
    <scope>NUCLEOTIDE SEQUENCE</scope>
    <source>
        <strain evidence="2">USP_2M_L1-L4_2017</strain>
        <tissue evidence="2">Whole body</tissue>
    </source>
</reference>
<protein>
    <submittedName>
        <fullName evidence="2">Uncharacterized protein</fullName>
    </submittedName>
</protein>
<feature type="region of interest" description="Disordered" evidence="1">
    <location>
        <begin position="1"/>
        <end position="45"/>
    </location>
</feature>
<dbReference type="Proteomes" id="UP001177670">
    <property type="component" value="Unassembled WGS sequence"/>
</dbReference>
<proteinExistence type="predicted"/>
<evidence type="ECO:0000313" key="3">
    <source>
        <dbReference type="Proteomes" id="UP001177670"/>
    </source>
</evidence>
<dbReference type="EMBL" id="JAHYIQ010000006">
    <property type="protein sequence ID" value="KAK1131656.1"/>
    <property type="molecule type" value="Genomic_DNA"/>
</dbReference>
<gene>
    <name evidence="2" type="ORF">K0M31_017946</name>
</gene>
<name>A0AA40G5U4_9HYME</name>
<sequence>MERKKKTLRRDRHGGGGGGRGRSETSRGRSGETGHLGFTEDLEEGIRRKKRNYRRTFRNEDENRGLGGDELQIGATETVEKAETKDERGRETNRGRILGRIRGDARSFGWSDITPRTGVLERNQCSWVNMSRCGNSAAAIVLPVMVVLESFRHCAASQSIRSVVVCACRDSSRIKVIAETYL</sequence>
<dbReference type="AlphaFoldDB" id="A0AA40G5U4"/>
<evidence type="ECO:0000313" key="2">
    <source>
        <dbReference type="EMBL" id="KAK1131656.1"/>
    </source>
</evidence>
<feature type="compositionally biased region" description="Basic residues" evidence="1">
    <location>
        <begin position="1"/>
        <end position="12"/>
    </location>
</feature>
<organism evidence="2 3">
    <name type="scientific">Melipona bicolor</name>
    <dbReference type="NCBI Taxonomy" id="60889"/>
    <lineage>
        <taxon>Eukaryota</taxon>
        <taxon>Metazoa</taxon>
        <taxon>Ecdysozoa</taxon>
        <taxon>Arthropoda</taxon>
        <taxon>Hexapoda</taxon>
        <taxon>Insecta</taxon>
        <taxon>Pterygota</taxon>
        <taxon>Neoptera</taxon>
        <taxon>Endopterygota</taxon>
        <taxon>Hymenoptera</taxon>
        <taxon>Apocrita</taxon>
        <taxon>Aculeata</taxon>
        <taxon>Apoidea</taxon>
        <taxon>Anthophila</taxon>
        <taxon>Apidae</taxon>
        <taxon>Melipona</taxon>
    </lineage>
</organism>
<keyword evidence="3" id="KW-1185">Reference proteome</keyword>
<evidence type="ECO:0000256" key="1">
    <source>
        <dbReference type="SAM" id="MobiDB-lite"/>
    </source>
</evidence>